<evidence type="ECO:0000259" key="2">
    <source>
        <dbReference type="Pfam" id="PF07883"/>
    </source>
</evidence>
<reference evidence="3" key="1">
    <citation type="submission" date="2020-05" db="EMBL/GenBank/DDBJ databases">
        <authorList>
            <person name="Chiriac C."/>
            <person name="Salcher M."/>
            <person name="Ghai R."/>
            <person name="Kavagutti S V."/>
        </authorList>
    </citation>
    <scope>NUCLEOTIDE SEQUENCE</scope>
</reference>
<evidence type="ECO:0000313" key="3">
    <source>
        <dbReference type="EMBL" id="CAB5032337.1"/>
    </source>
</evidence>
<gene>
    <name evidence="3" type="ORF">UFOPK4134_01127</name>
</gene>
<dbReference type="InterPro" id="IPR013096">
    <property type="entry name" value="Cupin_2"/>
</dbReference>
<organism evidence="3">
    <name type="scientific">freshwater metagenome</name>
    <dbReference type="NCBI Taxonomy" id="449393"/>
    <lineage>
        <taxon>unclassified sequences</taxon>
        <taxon>metagenomes</taxon>
        <taxon>ecological metagenomes</taxon>
    </lineage>
</organism>
<dbReference type="AlphaFoldDB" id="A0A6J7RU76"/>
<accession>A0A6J7RU76</accession>
<feature type="domain" description="Cupin type-2" evidence="2">
    <location>
        <begin position="67"/>
        <end position="136"/>
    </location>
</feature>
<sequence length="153" mass="16819">MRTDNQKPKSSTHYGSAMESPVFRHVVVRHVNDCPTEEWTSPTRGSVRWWELFGGDATATNEMTVGIAEVPVGSTPPPRGHSHDATEVYVILSGVGDVVIEGTATAVREGSAVWIPEGLEHYAHNTGSEPLRLLYMFARDKFSDVTYSFPGED</sequence>
<name>A0A6J7RU76_9ZZZZ</name>
<dbReference type="Gene3D" id="2.60.120.10">
    <property type="entry name" value="Jelly Rolls"/>
    <property type="match status" value="1"/>
</dbReference>
<dbReference type="Pfam" id="PF07883">
    <property type="entry name" value="Cupin_2"/>
    <property type="match status" value="1"/>
</dbReference>
<dbReference type="GO" id="GO:0046872">
    <property type="term" value="F:metal ion binding"/>
    <property type="evidence" value="ECO:0007669"/>
    <property type="project" value="UniProtKB-KW"/>
</dbReference>
<keyword evidence="1" id="KW-0479">Metal-binding</keyword>
<dbReference type="PANTHER" id="PTHR35848">
    <property type="entry name" value="OXALATE-BINDING PROTEIN"/>
    <property type="match status" value="1"/>
</dbReference>
<dbReference type="InterPro" id="IPR011051">
    <property type="entry name" value="RmlC_Cupin_sf"/>
</dbReference>
<dbReference type="PANTHER" id="PTHR35848:SF6">
    <property type="entry name" value="CUPIN TYPE-2 DOMAIN-CONTAINING PROTEIN"/>
    <property type="match status" value="1"/>
</dbReference>
<dbReference type="InterPro" id="IPR051610">
    <property type="entry name" value="GPI/OXD"/>
</dbReference>
<protein>
    <submittedName>
        <fullName evidence="3">Unannotated protein</fullName>
    </submittedName>
</protein>
<proteinExistence type="predicted"/>
<dbReference type="SUPFAM" id="SSF51182">
    <property type="entry name" value="RmlC-like cupins"/>
    <property type="match status" value="1"/>
</dbReference>
<dbReference type="EMBL" id="CAFBPS010000087">
    <property type="protein sequence ID" value="CAB5032337.1"/>
    <property type="molecule type" value="Genomic_DNA"/>
</dbReference>
<evidence type="ECO:0000256" key="1">
    <source>
        <dbReference type="ARBA" id="ARBA00022723"/>
    </source>
</evidence>
<dbReference type="InterPro" id="IPR014710">
    <property type="entry name" value="RmlC-like_jellyroll"/>
</dbReference>